<dbReference type="Proteomes" id="UP000008311">
    <property type="component" value="Unassembled WGS sequence"/>
</dbReference>
<name>B9TAA2_RICCO</name>
<sequence>METGRKGEREIFELASSKQQRLFSRCALASASYCRINNGSAGLDEQPSIWPIYQPVVEWLRTFNQKRKMEQGKGERSCPLFSGKPPPVI</sequence>
<accession>B9TAA2</accession>
<organism evidence="2 3">
    <name type="scientific">Ricinus communis</name>
    <name type="common">Castor bean</name>
    <dbReference type="NCBI Taxonomy" id="3988"/>
    <lineage>
        <taxon>Eukaryota</taxon>
        <taxon>Viridiplantae</taxon>
        <taxon>Streptophyta</taxon>
        <taxon>Embryophyta</taxon>
        <taxon>Tracheophyta</taxon>
        <taxon>Spermatophyta</taxon>
        <taxon>Magnoliopsida</taxon>
        <taxon>eudicotyledons</taxon>
        <taxon>Gunneridae</taxon>
        <taxon>Pentapetalae</taxon>
        <taxon>rosids</taxon>
        <taxon>fabids</taxon>
        <taxon>Malpighiales</taxon>
        <taxon>Euphorbiaceae</taxon>
        <taxon>Acalyphoideae</taxon>
        <taxon>Acalypheae</taxon>
        <taxon>Ricinus</taxon>
    </lineage>
</organism>
<dbReference type="InParanoid" id="B9TAA2"/>
<evidence type="ECO:0000313" key="2">
    <source>
        <dbReference type="EMBL" id="EEF27211.1"/>
    </source>
</evidence>
<feature type="region of interest" description="Disordered" evidence="1">
    <location>
        <begin position="69"/>
        <end position="89"/>
    </location>
</feature>
<evidence type="ECO:0000256" key="1">
    <source>
        <dbReference type="SAM" id="MobiDB-lite"/>
    </source>
</evidence>
<keyword evidence="3" id="KW-1185">Reference proteome</keyword>
<dbReference type="AlphaFoldDB" id="B9TAA2"/>
<gene>
    <name evidence="2" type="ORF">RCOM_1994530</name>
</gene>
<dbReference type="EMBL" id="EQ975662">
    <property type="protein sequence ID" value="EEF27211.1"/>
    <property type="molecule type" value="Genomic_DNA"/>
</dbReference>
<evidence type="ECO:0000313" key="3">
    <source>
        <dbReference type="Proteomes" id="UP000008311"/>
    </source>
</evidence>
<protein>
    <submittedName>
        <fullName evidence="2">Uncharacterized protein</fullName>
    </submittedName>
</protein>
<reference evidence="3" key="1">
    <citation type="journal article" date="2010" name="Nat. Biotechnol.">
        <title>Draft genome sequence of the oilseed species Ricinus communis.</title>
        <authorList>
            <person name="Chan A.P."/>
            <person name="Crabtree J."/>
            <person name="Zhao Q."/>
            <person name="Lorenzi H."/>
            <person name="Orvis J."/>
            <person name="Puiu D."/>
            <person name="Melake-Berhan A."/>
            <person name="Jones K.M."/>
            <person name="Redman J."/>
            <person name="Chen G."/>
            <person name="Cahoon E.B."/>
            <person name="Gedil M."/>
            <person name="Stanke M."/>
            <person name="Haas B.J."/>
            <person name="Wortman J.R."/>
            <person name="Fraser-Liggett C.M."/>
            <person name="Ravel J."/>
            <person name="Rabinowicz P.D."/>
        </authorList>
    </citation>
    <scope>NUCLEOTIDE SEQUENCE [LARGE SCALE GENOMIC DNA]</scope>
    <source>
        <strain evidence="3">cv. Hale</strain>
    </source>
</reference>
<proteinExistence type="predicted"/>